<gene>
    <name evidence="2" type="ORF">SMRZ_LOCUS24612</name>
</gene>
<keyword evidence="3" id="KW-1185">Reference proteome</keyword>
<feature type="compositionally biased region" description="Low complexity" evidence="1">
    <location>
        <begin position="57"/>
        <end position="78"/>
    </location>
</feature>
<feature type="region of interest" description="Disordered" evidence="1">
    <location>
        <begin position="57"/>
        <end position="186"/>
    </location>
</feature>
<dbReference type="AlphaFoldDB" id="A0A3P8E6D6"/>
<dbReference type="EMBL" id="UZAI01020540">
    <property type="protein sequence ID" value="VDP52031.1"/>
    <property type="molecule type" value="Genomic_DNA"/>
</dbReference>
<organism evidence="2 3">
    <name type="scientific">Schistosoma margrebowiei</name>
    <dbReference type="NCBI Taxonomy" id="48269"/>
    <lineage>
        <taxon>Eukaryota</taxon>
        <taxon>Metazoa</taxon>
        <taxon>Spiralia</taxon>
        <taxon>Lophotrochozoa</taxon>
        <taxon>Platyhelminthes</taxon>
        <taxon>Trematoda</taxon>
        <taxon>Digenea</taxon>
        <taxon>Strigeidida</taxon>
        <taxon>Schistosomatoidea</taxon>
        <taxon>Schistosomatidae</taxon>
        <taxon>Schistosoma</taxon>
    </lineage>
</organism>
<name>A0A3P8E6D6_9TREM</name>
<protein>
    <submittedName>
        <fullName evidence="2">Uncharacterized protein</fullName>
    </submittedName>
</protein>
<reference evidence="2 3" key="1">
    <citation type="submission" date="2018-11" db="EMBL/GenBank/DDBJ databases">
        <authorList>
            <consortium name="Pathogen Informatics"/>
        </authorList>
    </citation>
    <scope>NUCLEOTIDE SEQUENCE [LARGE SCALE GENOMIC DNA]</scope>
    <source>
        <strain evidence="2 3">Zambia</strain>
    </source>
</reference>
<dbReference type="Proteomes" id="UP000277204">
    <property type="component" value="Unassembled WGS sequence"/>
</dbReference>
<sequence>MKQASINTVDEPRESHKSSTRKRSTPTTIPGSAPITPETAIQNLRYTNAGIVSNTVPSVNSCSSGSSGTGSRSTTSPGENIYPVNSSLRHHHHHQSRQSSHQRASSGNSTESREPSLENERNLIASSSAGLVKKTKKAHHHHHHQRSSLDSMNMESNLDNNINNNPGSITIYSTSESQGSSRHSRR</sequence>
<feature type="compositionally biased region" description="Polar residues" evidence="1">
    <location>
        <begin position="148"/>
        <end position="186"/>
    </location>
</feature>
<evidence type="ECO:0000313" key="3">
    <source>
        <dbReference type="Proteomes" id="UP000277204"/>
    </source>
</evidence>
<feature type="compositionally biased region" description="Basic residues" evidence="1">
    <location>
        <begin position="133"/>
        <end position="146"/>
    </location>
</feature>
<evidence type="ECO:0000256" key="1">
    <source>
        <dbReference type="SAM" id="MobiDB-lite"/>
    </source>
</evidence>
<feature type="region of interest" description="Disordered" evidence="1">
    <location>
        <begin position="1"/>
        <end position="41"/>
    </location>
</feature>
<evidence type="ECO:0000313" key="2">
    <source>
        <dbReference type="EMBL" id="VDP52031.1"/>
    </source>
</evidence>
<proteinExistence type="predicted"/>
<feature type="compositionally biased region" description="Basic and acidic residues" evidence="1">
    <location>
        <begin position="111"/>
        <end position="121"/>
    </location>
</feature>
<accession>A0A3P8E6D6</accession>
<feature type="compositionally biased region" description="Low complexity" evidence="1">
    <location>
        <begin position="97"/>
        <end position="106"/>
    </location>
</feature>